<evidence type="ECO:0000256" key="1">
    <source>
        <dbReference type="SAM" id="MobiDB-lite"/>
    </source>
</evidence>
<sequence length="55" mass="6572">MAKNLRSRRDDVWKGSSTRHMPHLANEEIRTQTFNRRRHEHDKVQKALAEAVSFE</sequence>
<evidence type="ECO:0000313" key="2">
    <source>
        <dbReference type="EMBL" id="CAD6998886.1"/>
    </source>
</evidence>
<gene>
    <name evidence="2" type="ORF">CCAP1982_LOCUS7433</name>
</gene>
<organism evidence="2 3">
    <name type="scientific">Ceratitis capitata</name>
    <name type="common">Mediterranean fruit fly</name>
    <name type="synonym">Tephritis capitata</name>
    <dbReference type="NCBI Taxonomy" id="7213"/>
    <lineage>
        <taxon>Eukaryota</taxon>
        <taxon>Metazoa</taxon>
        <taxon>Ecdysozoa</taxon>
        <taxon>Arthropoda</taxon>
        <taxon>Hexapoda</taxon>
        <taxon>Insecta</taxon>
        <taxon>Pterygota</taxon>
        <taxon>Neoptera</taxon>
        <taxon>Endopterygota</taxon>
        <taxon>Diptera</taxon>
        <taxon>Brachycera</taxon>
        <taxon>Muscomorpha</taxon>
        <taxon>Tephritoidea</taxon>
        <taxon>Tephritidae</taxon>
        <taxon>Ceratitis</taxon>
        <taxon>Ceratitis</taxon>
    </lineage>
</organism>
<feature type="region of interest" description="Disordered" evidence="1">
    <location>
        <begin position="1"/>
        <end position="23"/>
    </location>
</feature>
<keyword evidence="3" id="KW-1185">Reference proteome</keyword>
<dbReference type="EMBL" id="CAJHJT010000012">
    <property type="protein sequence ID" value="CAD6998886.1"/>
    <property type="molecule type" value="Genomic_DNA"/>
</dbReference>
<evidence type="ECO:0000313" key="3">
    <source>
        <dbReference type="Proteomes" id="UP000606786"/>
    </source>
</evidence>
<proteinExistence type="predicted"/>
<comment type="caution">
    <text evidence="2">The sequence shown here is derived from an EMBL/GenBank/DDBJ whole genome shotgun (WGS) entry which is preliminary data.</text>
</comment>
<feature type="non-terminal residue" evidence="2">
    <location>
        <position position="55"/>
    </location>
</feature>
<accession>A0A811ULW3</accession>
<name>A0A811ULW3_CERCA</name>
<reference evidence="2" key="1">
    <citation type="submission" date="2020-11" db="EMBL/GenBank/DDBJ databases">
        <authorList>
            <person name="Whitehead M."/>
        </authorList>
    </citation>
    <scope>NUCLEOTIDE SEQUENCE</scope>
    <source>
        <strain evidence="2">EGII</strain>
    </source>
</reference>
<dbReference type="Proteomes" id="UP000606786">
    <property type="component" value="Unassembled WGS sequence"/>
</dbReference>
<protein>
    <submittedName>
        <fullName evidence="2">(Mediterranean fruit fly) hypothetical protein</fullName>
    </submittedName>
</protein>
<dbReference type="AlphaFoldDB" id="A0A811ULW3"/>